<reference evidence="2 3" key="1">
    <citation type="submission" date="2024-01" db="EMBL/GenBank/DDBJ databases">
        <title>A draft genome for the cacao thread blight pathogen Marasmiellus scandens.</title>
        <authorList>
            <person name="Baruah I.K."/>
            <person name="Leung J."/>
            <person name="Bukari Y."/>
            <person name="Amoako-Attah I."/>
            <person name="Meinhardt L.W."/>
            <person name="Bailey B.A."/>
            <person name="Cohen S.P."/>
        </authorList>
    </citation>
    <scope>NUCLEOTIDE SEQUENCE [LARGE SCALE GENOMIC DNA]</scope>
    <source>
        <strain evidence="2 3">GH-19</strain>
    </source>
</reference>
<dbReference type="Proteomes" id="UP001498398">
    <property type="component" value="Unassembled WGS sequence"/>
</dbReference>
<sequence>MFSPLPLGSSCKLSNSSSKKKASLTADPPKPSAHALSHQTTSQGNHPESIPLQTRSKPRTVSDNIPSSPSPSLPRHPVSNLRSTSTTMPSPLSSTQKINLSNPRAIQENITEASKGERSSAPDTSRPASTGEEEEEFFDTEGDDRVEEQEGTSKVAKGKARENPNVEEEAEEFPVFDEPLYISCSQINPFTAYGVMNNGNMPQHSAEASAELRDVIIRWEFVHKYHPFGNNHLLSIKDYAHYFPNIFYNVSSITPLPQQGRKPTLYTAGIVTLTAVGHVALGFKQILDTLHRFIDPLQRGNFIFDPNHQLVRMIEVHED</sequence>
<protein>
    <submittedName>
        <fullName evidence="2">Uncharacterized protein</fullName>
    </submittedName>
</protein>
<organism evidence="2 3">
    <name type="scientific">Marasmiellus scandens</name>
    <dbReference type="NCBI Taxonomy" id="2682957"/>
    <lineage>
        <taxon>Eukaryota</taxon>
        <taxon>Fungi</taxon>
        <taxon>Dikarya</taxon>
        <taxon>Basidiomycota</taxon>
        <taxon>Agaricomycotina</taxon>
        <taxon>Agaricomycetes</taxon>
        <taxon>Agaricomycetidae</taxon>
        <taxon>Agaricales</taxon>
        <taxon>Marasmiineae</taxon>
        <taxon>Omphalotaceae</taxon>
        <taxon>Marasmiellus</taxon>
    </lineage>
</organism>
<evidence type="ECO:0000256" key="1">
    <source>
        <dbReference type="SAM" id="MobiDB-lite"/>
    </source>
</evidence>
<proteinExistence type="predicted"/>
<feature type="compositionally biased region" description="Polar residues" evidence="1">
    <location>
        <begin position="96"/>
        <end position="112"/>
    </location>
</feature>
<feature type="compositionally biased region" description="Acidic residues" evidence="1">
    <location>
        <begin position="131"/>
        <end position="150"/>
    </location>
</feature>
<accession>A0ABR1J6K5</accession>
<dbReference type="EMBL" id="JBANRG010000029">
    <property type="protein sequence ID" value="KAK7452220.1"/>
    <property type="molecule type" value="Genomic_DNA"/>
</dbReference>
<feature type="compositionally biased region" description="Polar residues" evidence="1">
    <location>
        <begin position="37"/>
        <end position="65"/>
    </location>
</feature>
<name>A0ABR1J6K5_9AGAR</name>
<evidence type="ECO:0000313" key="2">
    <source>
        <dbReference type="EMBL" id="KAK7452220.1"/>
    </source>
</evidence>
<keyword evidence="3" id="KW-1185">Reference proteome</keyword>
<feature type="compositionally biased region" description="Low complexity" evidence="1">
    <location>
        <begin position="75"/>
        <end position="95"/>
    </location>
</feature>
<feature type="region of interest" description="Disordered" evidence="1">
    <location>
        <begin position="1"/>
        <end position="172"/>
    </location>
</feature>
<comment type="caution">
    <text evidence="2">The sequence shown here is derived from an EMBL/GenBank/DDBJ whole genome shotgun (WGS) entry which is preliminary data.</text>
</comment>
<evidence type="ECO:0000313" key="3">
    <source>
        <dbReference type="Proteomes" id="UP001498398"/>
    </source>
</evidence>
<gene>
    <name evidence="2" type="ORF">VKT23_012325</name>
</gene>